<organism evidence="2 3">
    <name type="scientific">Chitinophaga dinghuensis</name>
    <dbReference type="NCBI Taxonomy" id="1539050"/>
    <lineage>
        <taxon>Bacteria</taxon>
        <taxon>Pseudomonadati</taxon>
        <taxon>Bacteroidota</taxon>
        <taxon>Chitinophagia</taxon>
        <taxon>Chitinophagales</taxon>
        <taxon>Chitinophagaceae</taxon>
        <taxon>Chitinophaga</taxon>
    </lineage>
</organism>
<evidence type="ECO:0000313" key="3">
    <source>
        <dbReference type="Proteomes" id="UP000249819"/>
    </source>
</evidence>
<proteinExistence type="predicted"/>
<protein>
    <submittedName>
        <fullName evidence="2">Uncharacterized protein</fullName>
    </submittedName>
</protein>
<name>A0A327VT71_9BACT</name>
<accession>A0A327VT71</accession>
<feature type="transmembrane region" description="Helical" evidence="1">
    <location>
        <begin position="104"/>
        <end position="124"/>
    </location>
</feature>
<keyword evidence="3" id="KW-1185">Reference proteome</keyword>
<evidence type="ECO:0000256" key="1">
    <source>
        <dbReference type="SAM" id="Phobius"/>
    </source>
</evidence>
<dbReference type="Proteomes" id="UP000249819">
    <property type="component" value="Unassembled WGS sequence"/>
</dbReference>
<gene>
    <name evidence="2" type="ORF">CLV59_107354</name>
</gene>
<dbReference type="RefSeq" id="WP_146616271.1">
    <property type="nucleotide sequence ID" value="NZ_QLMA01000007.1"/>
</dbReference>
<keyword evidence="1" id="KW-0812">Transmembrane</keyword>
<sequence length="125" mass="13780">MPAFNFPVFCLYLLAGLLSVTIIDTVGSILSRKLQFKYSYLSILSFVVYFFMGYLVIQRFNVEIVIAISALLGIYDGTVGLWLSIKLNANTGYDKEKVARLAGFNTAFIAMVISLILGVTGSAFK</sequence>
<evidence type="ECO:0000313" key="2">
    <source>
        <dbReference type="EMBL" id="RAJ77587.1"/>
    </source>
</evidence>
<keyword evidence="1" id="KW-1133">Transmembrane helix</keyword>
<feature type="transmembrane region" description="Helical" evidence="1">
    <location>
        <begin position="38"/>
        <end position="58"/>
    </location>
</feature>
<dbReference type="EMBL" id="QLMA01000007">
    <property type="protein sequence ID" value="RAJ77587.1"/>
    <property type="molecule type" value="Genomic_DNA"/>
</dbReference>
<dbReference type="OrthoDB" id="1496185at2"/>
<dbReference type="AlphaFoldDB" id="A0A327VT71"/>
<keyword evidence="1" id="KW-0472">Membrane</keyword>
<comment type="caution">
    <text evidence="2">The sequence shown here is derived from an EMBL/GenBank/DDBJ whole genome shotgun (WGS) entry which is preliminary data.</text>
</comment>
<feature type="transmembrane region" description="Helical" evidence="1">
    <location>
        <begin position="6"/>
        <end position="26"/>
    </location>
</feature>
<feature type="transmembrane region" description="Helical" evidence="1">
    <location>
        <begin position="64"/>
        <end position="83"/>
    </location>
</feature>
<reference evidence="2 3" key="1">
    <citation type="submission" date="2018-06" db="EMBL/GenBank/DDBJ databases">
        <title>Genomic Encyclopedia of Archaeal and Bacterial Type Strains, Phase II (KMG-II): from individual species to whole genera.</title>
        <authorList>
            <person name="Goeker M."/>
        </authorList>
    </citation>
    <scope>NUCLEOTIDE SEQUENCE [LARGE SCALE GENOMIC DNA]</scope>
    <source>
        <strain evidence="2 3">DSM 29821</strain>
    </source>
</reference>